<accession>A0A0A2WRG3</accession>
<evidence type="ECO:0000313" key="2">
    <source>
        <dbReference type="EMBL" id="KGQ22721.2"/>
    </source>
</evidence>
<gene>
    <name evidence="2" type="ORF">THFILI_03690</name>
</gene>
<keyword evidence="3" id="KW-1185">Reference proteome</keyword>
<dbReference type="GO" id="GO:0003677">
    <property type="term" value="F:DNA binding"/>
    <property type="evidence" value="ECO:0007669"/>
    <property type="project" value="UniProtKB-KW"/>
</dbReference>
<name>A0A0A2WRG3_THEFI</name>
<dbReference type="OrthoDB" id="32815at2"/>
<evidence type="ECO:0000313" key="3">
    <source>
        <dbReference type="Proteomes" id="UP000030364"/>
    </source>
</evidence>
<dbReference type="RefSeq" id="WP_038061541.1">
    <property type="nucleotide sequence ID" value="NZ_JPSL02000037.1"/>
</dbReference>
<dbReference type="Gene3D" id="1.20.120.330">
    <property type="entry name" value="Nucleotidyltransferases domain 2"/>
    <property type="match status" value="1"/>
</dbReference>
<dbReference type="InterPro" id="IPR007842">
    <property type="entry name" value="HEPN_dom"/>
</dbReference>
<dbReference type="SMART" id="SM00748">
    <property type="entry name" value="HEPN"/>
    <property type="match status" value="1"/>
</dbReference>
<dbReference type="PROSITE" id="PS50910">
    <property type="entry name" value="HEPN"/>
    <property type="match status" value="1"/>
</dbReference>
<organism evidence="2 3">
    <name type="scientific">Thermus filiformis</name>
    <dbReference type="NCBI Taxonomy" id="276"/>
    <lineage>
        <taxon>Bacteria</taxon>
        <taxon>Thermotogati</taxon>
        <taxon>Deinococcota</taxon>
        <taxon>Deinococci</taxon>
        <taxon>Thermales</taxon>
        <taxon>Thermaceae</taxon>
        <taxon>Thermus</taxon>
    </lineage>
</organism>
<feature type="domain" description="HEPN" evidence="1">
    <location>
        <begin position="8"/>
        <end position="117"/>
    </location>
</feature>
<reference evidence="2 3" key="1">
    <citation type="journal article" date="2015" name="Genome Announc.">
        <title>Draft Genome Sequence of the Thermophile Thermus filiformis ATCC 43280, Producer of Carotenoid-(Di)glucoside-Branched Fatty Acid (Di)esters and Source of Hyperthermostable Enzymes of Biotechnological Interest.</title>
        <authorList>
            <person name="Mandelli F."/>
            <person name="Oliveira Ramires B."/>
            <person name="Couger M.B."/>
            <person name="Paixao D.A."/>
            <person name="Camilo C.M."/>
            <person name="Polikarpov I."/>
            <person name="Prade R."/>
            <person name="Riano-Pachon D.M."/>
            <person name="Squina F.M."/>
        </authorList>
    </citation>
    <scope>NUCLEOTIDE SEQUENCE [LARGE SCALE GENOMIC DNA]</scope>
    <source>
        <strain evidence="2 3">ATCC 43280</strain>
    </source>
</reference>
<comment type="caution">
    <text evidence="2">The sequence shown here is derived from an EMBL/GenBank/DDBJ whole genome shotgun (WGS) entry which is preliminary data.</text>
</comment>
<protein>
    <submittedName>
        <fullName evidence="2">DNA-binding protein</fullName>
    </submittedName>
</protein>
<dbReference type="AlphaFoldDB" id="A0A0A2WRG3"/>
<keyword evidence="2" id="KW-0238">DNA-binding</keyword>
<dbReference type="SUPFAM" id="SSF81593">
    <property type="entry name" value="Nucleotidyltransferase substrate binding subunit/domain"/>
    <property type="match status" value="1"/>
</dbReference>
<evidence type="ECO:0000259" key="1">
    <source>
        <dbReference type="PROSITE" id="PS50910"/>
    </source>
</evidence>
<sequence length="126" mass="14166">MNRARDWLFQAEKDLEMAEVARGAGRHEWACFAAQQAAEKAVKALHLHLGQEAWGHLVARLLKELPLEVPPGLLEKARYLDGLYIPTRYPDAFPEGPSAEHYGPLQSEEAIGYAREVLDFVRAQMA</sequence>
<dbReference type="Proteomes" id="UP000030364">
    <property type="component" value="Unassembled WGS sequence"/>
</dbReference>
<proteinExistence type="predicted"/>
<dbReference type="STRING" id="276.THFILI_03690"/>
<dbReference type="EMBL" id="JPSL02000037">
    <property type="protein sequence ID" value="KGQ22721.2"/>
    <property type="molecule type" value="Genomic_DNA"/>
</dbReference>
<dbReference type="Pfam" id="PF05168">
    <property type="entry name" value="HEPN"/>
    <property type="match status" value="1"/>
</dbReference>